<dbReference type="InterPro" id="IPR036397">
    <property type="entry name" value="RNaseH_sf"/>
</dbReference>
<proteinExistence type="predicted"/>
<gene>
    <name evidence="2" type="ORF">E0486_08955</name>
</gene>
<dbReference type="SUPFAM" id="SSF53098">
    <property type="entry name" value="Ribonuclease H-like"/>
    <property type="match status" value="1"/>
</dbReference>
<comment type="caution">
    <text evidence="2">The sequence shown here is derived from an EMBL/GenBank/DDBJ whole genome shotgun (WGS) entry which is preliminary data.</text>
</comment>
<dbReference type="PANTHER" id="PTHR30231:SF41">
    <property type="entry name" value="DNA POLYMERASE III SUBUNIT EPSILON"/>
    <property type="match status" value="1"/>
</dbReference>
<dbReference type="InterPro" id="IPR012337">
    <property type="entry name" value="RNaseH-like_sf"/>
</dbReference>
<keyword evidence="3" id="KW-1185">Reference proteome</keyword>
<dbReference type="OrthoDB" id="9791657at2"/>
<keyword evidence="2" id="KW-0540">Nuclease</keyword>
<keyword evidence="2" id="KW-0378">Hydrolase</keyword>
<dbReference type="AlphaFoldDB" id="A0A4R4E4W2"/>
<dbReference type="Gene3D" id="3.30.420.10">
    <property type="entry name" value="Ribonuclease H-like superfamily/Ribonuclease H"/>
    <property type="match status" value="1"/>
</dbReference>
<dbReference type="GO" id="GO:0045004">
    <property type="term" value="P:DNA replication proofreading"/>
    <property type="evidence" value="ECO:0007669"/>
    <property type="project" value="TreeGrafter"/>
</dbReference>
<keyword evidence="2" id="KW-0269">Exonuclease</keyword>
<dbReference type="PANTHER" id="PTHR30231">
    <property type="entry name" value="DNA POLYMERASE III SUBUNIT EPSILON"/>
    <property type="match status" value="1"/>
</dbReference>
<dbReference type="GO" id="GO:0008408">
    <property type="term" value="F:3'-5' exonuclease activity"/>
    <property type="evidence" value="ECO:0007669"/>
    <property type="project" value="TreeGrafter"/>
</dbReference>
<organism evidence="2 3">
    <name type="scientific">Flaviaesturariibacter aridisoli</name>
    <dbReference type="NCBI Taxonomy" id="2545761"/>
    <lineage>
        <taxon>Bacteria</taxon>
        <taxon>Pseudomonadati</taxon>
        <taxon>Bacteroidota</taxon>
        <taxon>Chitinophagia</taxon>
        <taxon>Chitinophagales</taxon>
        <taxon>Chitinophagaceae</taxon>
        <taxon>Flaviaestuariibacter</taxon>
    </lineage>
</organism>
<dbReference type="GO" id="GO:0003676">
    <property type="term" value="F:nucleic acid binding"/>
    <property type="evidence" value="ECO:0007669"/>
    <property type="project" value="InterPro"/>
</dbReference>
<dbReference type="EMBL" id="SKFH01000011">
    <property type="protein sequence ID" value="TCZ72283.1"/>
    <property type="molecule type" value="Genomic_DNA"/>
</dbReference>
<dbReference type="SMART" id="SM00479">
    <property type="entry name" value="EXOIII"/>
    <property type="match status" value="1"/>
</dbReference>
<dbReference type="Pfam" id="PF00929">
    <property type="entry name" value="RNase_T"/>
    <property type="match status" value="1"/>
</dbReference>
<reference evidence="2 3" key="1">
    <citation type="submission" date="2019-03" db="EMBL/GenBank/DDBJ databases">
        <authorList>
            <person name="Kim M.K.M."/>
        </authorList>
    </citation>
    <scope>NUCLEOTIDE SEQUENCE [LARGE SCALE GENOMIC DNA]</scope>
    <source>
        <strain evidence="2 3">17J68-15</strain>
    </source>
</reference>
<dbReference type="GO" id="GO:0005829">
    <property type="term" value="C:cytosol"/>
    <property type="evidence" value="ECO:0007669"/>
    <property type="project" value="TreeGrafter"/>
</dbReference>
<evidence type="ECO:0000259" key="1">
    <source>
        <dbReference type="SMART" id="SM00479"/>
    </source>
</evidence>
<dbReference type="CDD" id="cd06127">
    <property type="entry name" value="DEDDh"/>
    <property type="match status" value="1"/>
</dbReference>
<accession>A0A4R4E4W2</accession>
<evidence type="ECO:0000313" key="3">
    <source>
        <dbReference type="Proteomes" id="UP000295164"/>
    </source>
</evidence>
<dbReference type="Proteomes" id="UP000295164">
    <property type="component" value="Unassembled WGS sequence"/>
</dbReference>
<dbReference type="InterPro" id="IPR013520">
    <property type="entry name" value="Ribonucl_H"/>
</dbReference>
<sequence length="343" mass="38774">MPKATEGFLELERPLVFFDLETTGTNVAVDRIVELCAIKLHPDGRQEELHELINPTIPIPPGATAVHQITDEMVAGKPTFAELAPTLADFFCNCDLGGYNIKRFDVPMLMEEFARLGKYPVKVSDTHMVDVMGIYHQREKRDLAAAVRFYCDRDHDGAHSAKADVLATIDVLKQQLLRYNDLQPNTSFLHNLLDDGLVDLSRRFVRDATGNIIFNFGKNKGKPVESDPGYLEWMLNGDFTADTKIAIKRIQMNIVWKRQLKEWLASHRILDNSAVASALYATLKFGQDIFPFSTYPEKGRLTVTYLDEPPASYTFLHKDAQAILLQLLDEQLVPQQQTNQPAL</sequence>
<protein>
    <submittedName>
        <fullName evidence="2">3'-5' exonuclease</fullName>
    </submittedName>
</protein>
<name>A0A4R4E4W2_9BACT</name>
<evidence type="ECO:0000313" key="2">
    <source>
        <dbReference type="EMBL" id="TCZ72283.1"/>
    </source>
</evidence>
<feature type="domain" description="Exonuclease" evidence="1">
    <location>
        <begin position="14"/>
        <end position="181"/>
    </location>
</feature>